<keyword evidence="2" id="KW-0732">Signal</keyword>
<evidence type="ECO:0000313" key="3">
    <source>
        <dbReference type="EMBL" id="MFD1392181.1"/>
    </source>
</evidence>
<organism evidence="3 4">
    <name type="scientific">Lacticaseibacillus jixianensis</name>
    <dbReference type="NCBI Taxonomy" id="2486012"/>
    <lineage>
        <taxon>Bacteria</taxon>
        <taxon>Bacillati</taxon>
        <taxon>Bacillota</taxon>
        <taxon>Bacilli</taxon>
        <taxon>Lactobacillales</taxon>
        <taxon>Lactobacillaceae</taxon>
        <taxon>Lacticaseibacillus</taxon>
    </lineage>
</organism>
<comment type="caution">
    <text evidence="3">The sequence shown here is derived from an EMBL/GenBank/DDBJ whole genome shotgun (WGS) entry which is preliminary data.</text>
</comment>
<evidence type="ECO:0000256" key="1">
    <source>
        <dbReference type="SAM" id="MobiDB-lite"/>
    </source>
</evidence>
<dbReference type="EMBL" id="JBHTMO010000002">
    <property type="protein sequence ID" value="MFD1392181.1"/>
    <property type="molecule type" value="Genomic_DNA"/>
</dbReference>
<feature type="region of interest" description="Disordered" evidence="1">
    <location>
        <begin position="22"/>
        <end position="61"/>
    </location>
</feature>
<keyword evidence="4" id="KW-1185">Reference proteome</keyword>
<feature type="signal peptide" evidence="2">
    <location>
        <begin position="1"/>
        <end position="18"/>
    </location>
</feature>
<dbReference type="RefSeq" id="WP_125585776.1">
    <property type="nucleotide sequence ID" value="NZ_JBHTMO010000002.1"/>
</dbReference>
<feature type="chain" id="PRO_5045851198" description="Lipoprotein" evidence="2">
    <location>
        <begin position="19"/>
        <end position="230"/>
    </location>
</feature>
<evidence type="ECO:0000313" key="4">
    <source>
        <dbReference type="Proteomes" id="UP001597249"/>
    </source>
</evidence>
<protein>
    <recommendedName>
        <fullName evidence="5">Lipoprotein</fullName>
    </recommendedName>
</protein>
<name>A0ABW4B5Q0_9LACO</name>
<dbReference type="PROSITE" id="PS51257">
    <property type="entry name" value="PROKAR_LIPOPROTEIN"/>
    <property type="match status" value="1"/>
</dbReference>
<dbReference type="Proteomes" id="UP001597249">
    <property type="component" value="Unassembled WGS sequence"/>
</dbReference>
<accession>A0ABW4B5Q0</accession>
<evidence type="ECO:0008006" key="5">
    <source>
        <dbReference type="Google" id="ProtNLM"/>
    </source>
</evidence>
<reference evidence="4" key="1">
    <citation type="journal article" date="2019" name="Int. J. Syst. Evol. Microbiol.">
        <title>The Global Catalogue of Microorganisms (GCM) 10K type strain sequencing project: providing services to taxonomists for standard genome sequencing and annotation.</title>
        <authorList>
            <consortium name="The Broad Institute Genomics Platform"/>
            <consortium name="The Broad Institute Genome Sequencing Center for Infectious Disease"/>
            <person name="Wu L."/>
            <person name="Ma J."/>
        </authorList>
    </citation>
    <scope>NUCLEOTIDE SEQUENCE [LARGE SCALE GENOMIC DNA]</scope>
    <source>
        <strain evidence="4">CCM 8911</strain>
    </source>
</reference>
<evidence type="ECO:0000256" key="2">
    <source>
        <dbReference type="SAM" id="SignalP"/>
    </source>
</evidence>
<proteinExistence type="predicted"/>
<sequence>MKKLIAIGATLLAALSLAACGSSNSGTDNGGKTVESSKNTKTTTKPSKKKSSSSNEVTNGQLLKVGQWKNDDMQGKMELAKIATINKTLTVSKYSVILKDFKMFEVTPKDNDQKKLAADSFASSTGVTTPYYEIQIQYAIKNTSANPVQFNGISSLVTSTGQQLDSNGGMSDQGVGAEVAAGATKDTAVQALITTSDKDKLSSITLNFDSFCNTSDFSDLGTLPVTKIDL</sequence>
<feature type="compositionally biased region" description="Low complexity" evidence="1">
    <location>
        <begin position="32"/>
        <end position="45"/>
    </location>
</feature>
<gene>
    <name evidence="3" type="ORF">ACFQ3L_01070</name>
</gene>